<evidence type="ECO:0000313" key="2">
    <source>
        <dbReference type="Proteomes" id="UP001165960"/>
    </source>
</evidence>
<reference evidence="1" key="1">
    <citation type="submission" date="2022-04" db="EMBL/GenBank/DDBJ databases">
        <title>Genome of the entomopathogenic fungus Entomophthora muscae.</title>
        <authorList>
            <person name="Elya C."/>
            <person name="Lovett B.R."/>
            <person name="Lee E."/>
            <person name="Macias A.M."/>
            <person name="Hajek A.E."/>
            <person name="De Bivort B.L."/>
            <person name="Kasson M.T."/>
            <person name="De Fine Licht H.H."/>
            <person name="Stajich J.E."/>
        </authorList>
    </citation>
    <scope>NUCLEOTIDE SEQUENCE</scope>
    <source>
        <strain evidence="1">Berkeley</strain>
    </source>
</reference>
<proteinExistence type="predicted"/>
<dbReference type="EMBL" id="QTSX02000116">
    <property type="protein sequence ID" value="KAJ9088464.1"/>
    <property type="molecule type" value="Genomic_DNA"/>
</dbReference>
<name>A0ACC2UMW6_9FUNG</name>
<organism evidence="1 2">
    <name type="scientific">Entomophthora muscae</name>
    <dbReference type="NCBI Taxonomy" id="34485"/>
    <lineage>
        <taxon>Eukaryota</taxon>
        <taxon>Fungi</taxon>
        <taxon>Fungi incertae sedis</taxon>
        <taxon>Zoopagomycota</taxon>
        <taxon>Entomophthoromycotina</taxon>
        <taxon>Entomophthoromycetes</taxon>
        <taxon>Entomophthorales</taxon>
        <taxon>Entomophthoraceae</taxon>
        <taxon>Entomophthora</taxon>
    </lineage>
</organism>
<comment type="caution">
    <text evidence="1">The sequence shown here is derived from an EMBL/GenBank/DDBJ whole genome shotgun (WGS) entry which is preliminary data.</text>
</comment>
<gene>
    <name evidence="1" type="ORF">DSO57_1022816</name>
</gene>
<accession>A0ACC2UMW6</accession>
<dbReference type="Proteomes" id="UP001165960">
    <property type="component" value="Unassembled WGS sequence"/>
</dbReference>
<evidence type="ECO:0000313" key="1">
    <source>
        <dbReference type="EMBL" id="KAJ9088464.1"/>
    </source>
</evidence>
<sequence>MEYSEFHEQINYNQLQKIQKLGEGGFGQVFKVKYRGLTYALKQLRPPQSGSEAKFKMAVESLKREAKALLSLGSSEHIVQFYGSCCDVNGSECLLMEFVNGMDLAKLIEFRKDLLAWNTRHSVTLGIARGIDFIHSKNILHRDIKSDNVLLELNGNEIVQVKIADFGICRLQNDMLASKHTMMMEAGVGSVLWMAPELLNQRFVHPTAKSDMYSLGVVMWEIAALARPYQNMEQLEAIAHNKQHGIIEPLPQGTPAAYQNVLRRCQHPDPQYRPYASELVQILQNPIFNSTTDSSGLGVVLSYTGFSMASSYSTIQFTLPGAATSCLPNRISTLTQPPPLGPDHLSSKLLKPLLPCSTRLKIAARFI</sequence>
<keyword evidence="2" id="KW-1185">Reference proteome</keyword>
<protein>
    <submittedName>
        <fullName evidence="1">Uncharacterized protein</fullName>
    </submittedName>
</protein>